<dbReference type="PANTHER" id="PTHR22604">
    <property type="entry name" value="OXIDOREDUCTASES"/>
    <property type="match status" value="1"/>
</dbReference>
<dbReference type="InterPro" id="IPR055170">
    <property type="entry name" value="GFO_IDH_MocA-like_dom"/>
</dbReference>
<name>A0A2X0VQ11_9GAMM</name>
<dbReference type="Pfam" id="PF01408">
    <property type="entry name" value="GFO_IDH_MocA"/>
    <property type="match status" value="1"/>
</dbReference>
<protein>
    <submittedName>
        <fullName evidence="5">1,5-anhydro-D-fructose reductase</fullName>
        <ecNumber evidence="5">1.1.1.292</ecNumber>
    </submittedName>
</protein>
<sequence>MKIGIMGAGAIARVMARTILALNRPDIELYAIASRSKDRADVFAFEFNVPKSYGSYTQLVCDENVDLVYIATPHSEHYANTILCIDHKKAALVEKAFTANHEQALDLIHRARKANVLITEAIWTRYMPSRALIAKALEDGLIGKVKAINANLCYPIDKKERVIKPELAGGALLDIGIYPLNFALMFFGHEIKHLEGFCVKHTTGVDFIDNIAIEFSDGKTASLYANACVASDRMGYIYGSEGYIAVTNINNPEKIEVFNKDHERVSEIKIPKQVTGYEYQLIECKDCLDRDLIECPSMTHKQTLEVMQIMDNLRRIYGVTYPFENK</sequence>
<dbReference type="PANTHER" id="PTHR22604:SF105">
    <property type="entry name" value="TRANS-1,2-DIHYDROBENZENE-1,2-DIOL DEHYDROGENASE"/>
    <property type="match status" value="1"/>
</dbReference>
<proteinExistence type="inferred from homology"/>
<dbReference type="OrthoDB" id="9774191at2"/>
<evidence type="ECO:0000313" key="5">
    <source>
        <dbReference type="EMBL" id="SPT69780.1"/>
    </source>
</evidence>
<dbReference type="AlphaFoldDB" id="A0A2X0VQ11"/>
<dbReference type="InterPro" id="IPR036291">
    <property type="entry name" value="NAD(P)-bd_dom_sf"/>
</dbReference>
<feature type="domain" description="Gfo/Idh/MocA-like oxidoreductase N-terminal" evidence="3">
    <location>
        <begin position="1"/>
        <end position="119"/>
    </location>
</feature>
<dbReference type="Gene3D" id="3.30.360.10">
    <property type="entry name" value="Dihydrodipicolinate Reductase, domain 2"/>
    <property type="match status" value="1"/>
</dbReference>
<keyword evidence="6" id="KW-1185">Reference proteome</keyword>
<dbReference type="EMBL" id="UAPV01000001">
    <property type="protein sequence ID" value="SPT69780.1"/>
    <property type="molecule type" value="Genomic_DNA"/>
</dbReference>
<evidence type="ECO:0000256" key="2">
    <source>
        <dbReference type="ARBA" id="ARBA00023002"/>
    </source>
</evidence>
<dbReference type="EC" id="1.1.1.292" evidence="5"/>
<dbReference type="SUPFAM" id="SSF55347">
    <property type="entry name" value="Glyceraldehyde-3-phosphate dehydrogenase-like, C-terminal domain"/>
    <property type="match status" value="1"/>
</dbReference>
<gene>
    <name evidence="5" type="primary">afr_2</name>
    <name evidence="5" type="ORF">NCTC13093_01166</name>
</gene>
<organism evidence="5 6">
    <name type="scientific">Anaerobiospirillum thomasii</name>
    <dbReference type="NCBI Taxonomy" id="179995"/>
    <lineage>
        <taxon>Bacteria</taxon>
        <taxon>Pseudomonadati</taxon>
        <taxon>Pseudomonadota</taxon>
        <taxon>Gammaproteobacteria</taxon>
        <taxon>Aeromonadales</taxon>
        <taxon>Succinivibrionaceae</taxon>
        <taxon>Anaerobiospirillum</taxon>
    </lineage>
</organism>
<feature type="domain" description="GFO/IDH/MocA-like oxidoreductase" evidence="4">
    <location>
        <begin position="133"/>
        <end position="244"/>
    </location>
</feature>
<comment type="similarity">
    <text evidence="1">Belongs to the Gfo/Idh/MocA family.</text>
</comment>
<keyword evidence="2 5" id="KW-0560">Oxidoreductase</keyword>
<evidence type="ECO:0000259" key="3">
    <source>
        <dbReference type="Pfam" id="PF01408"/>
    </source>
</evidence>
<dbReference type="GO" id="GO:0000166">
    <property type="term" value="F:nucleotide binding"/>
    <property type="evidence" value="ECO:0007669"/>
    <property type="project" value="InterPro"/>
</dbReference>
<dbReference type="InterPro" id="IPR050984">
    <property type="entry name" value="Gfo/Idh/MocA_domain"/>
</dbReference>
<dbReference type="InterPro" id="IPR000683">
    <property type="entry name" value="Gfo/Idh/MocA-like_OxRdtase_N"/>
</dbReference>
<dbReference type="GO" id="GO:0033712">
    <property type="term" value="F:1,5-anhydro-D-fructose reductase (1,5-anhydro-D-mannitol-forming) activity"/>
    <property type="evidence" value="ECO:0007669"/>
    <property type="project" value="UniProtKB-EC"/>
</dbReference>
<dbReference type="RefSeq" id="WP_113743923.1">
    <property type="nucleotide sequence ID" value="NZ_UAPU01000007.1"/>
</dbReference>
<evidence type="ECO:0000256" key="1">
    <source>
        <dbReference type="ARBA" id="ARBA00010928"/>
    </source>
</evidence>
<dbReference type="Proteomes" id="UP000250086">
    <property type="component" value="Unassembled WGS sequence"/>
</dbReference>
<dbReference type="SUPFAM" id="SSF51735">
    <property type="entry name" value="NAD(P)-binding Rossmann-fold domains"/>
    <property type="match status" value="1"/>
</dbReference>
<accession>A0A2X0VQ11</accession>
<evidence type="ECO:0000313" key="6">
    <source>
        <dbReference type="Proteomes" id="UP000250086"/>
    </source>
</evidence>
<reference evidence="5 6" key="1">
    <citation type="submission" date="2018-06" db="EMBL/GenBank/DDBJ databases">
        <authorList>
            <consortium name="Pathogen Informatics"/>
            <person name="Doyle S."/>
        </authorList>
    </citation>
    <scope>NUCLEOTIDE SEQUENCE [LARGE SCALE GENOMIC DNA]</scope>
    <source>
        <strain evidence="5 6">NCTC13093</strain>
    </source>
</reference>
<evidence type="ECO:0000259" key="4">
    <source>
        <dbReference type="Pfam" id="PF22725"/>
    </source>
</evidence>
<dbReference type="Gene3D" id="3.40.50.720">
    <property type="entry name" value="NAD(P)-binding Rossmann-like Domain"/>
    <property type="match status" value="1"/>
</dbReference>
<dbReference type="Pfam" id="PF22725">
    <property type="entry name" value="GFO_IDH_MocA_C3"/>
    <property type="match status" value="1"/>
</dbReference>